<name>A0A432ZDJ7_9GAMM</name>
<dbReference type="RefSeq" id="WP_126784766.1">
    <property type="nucleotide sequence ID" value="NZ_PIQF01000002.1"/>
</dbReference>
<comment type="function">
    <text evidence="4">Catalyzes two steps in the biosynthesis of coenzyme A. In the first step cysteine is conjugated to 4'-phosphopantothenate to form 4-phosphopantothenoylcysteine, in the latter compound is decarboxylated to form 4'-phosphopantotheine.</text>
</comment>
<dbReference type="EC" id="4.1.1.36" evidence="3"/>
<dbReference type="Gene3D" id="3.40.50.1950">
    <property type="entry name" value="Flavin prenyltransferase-like"/>
    <property type="match status" value="1"/>
</dbReference>
<comment type="catalytic activity">
    <reaction evidence="3 4">
        <text>N-[(R)-4-phosphopantothenoyl]-L-cysteine + H(+) = (R)-4'-phosphopantetheine + CO2</text>
        <dbReference type="Rhea" id="RHEA:16793"/>
        <dbReference type="ChEBI" id="CHEBI:15378"/>
        <dbReference type="ChEBI" id="CHEBI:16526"/>
        <dbReference type="ChEBI" id="CHEBI:59458"/>
        <dbReference type="ChEBI" id="CHEBI:61723"/>
        <dbReference type="EC" id="4.1.1.36"/>
    </reaction>
</comment>
<dbReference type="UniPathway" id="UPA00241">
    <property type="reaction ID" value="UER00353"/>
</dbReference>
<keyword evidence="1 3" id="KW-0210">Decarboxylase</keyword>
<dbReference type="GO" id="GO:0071513">
    <property type="term" value="C:phosphopantothenoylcysteine decarboxylase complex"/>
    <property type="evidence" value="ECO:0007669"/>
    <property type="project" value="TreeGrafter"/>
</dbReference>
<evidence type="ECO:0000259" key="6">
    <source>
        <dbReference type="Pfam" id="PF04127"/>
    </source>
</evidence>
<keyword evidence="8" id="KW-1185">Reference proteome</keyword>
<accession>A0A432ZDJ7</accession>
<comment type="cofactor">
    <cofactor evidence="3">
        <name>Mg(2+)</name>
        <dbReference type="ChEBI" id="CHEBI:18420"/>
    </cofactor>
</comment>
<dbReference type="InterPro" id="IPR035929">
    <property type="entry name" value="CoaB-like_sf"/>
</dbReference>
<dbReference type="InterPro" id="IPR036551">
    <property type="entry name" value="Flavin_trans-like"/>
</dbReference>
<feature type="binding site" evidence="3">
    <location>
        <position position="330"/>
    </location>
    <ligand>
        <name>CTP</name>
        <dbReference type="ChEBI" id="CHEBI:37563"/>
    </ligand>
</feature>
<organism evidence="7 8">
    <name type="scientific">Idiomarina seosinensis</name>
    <dbReference type="NCBI Taxonomy" id="281739"/>
    <lineage>
        <taxon>Bacteria</taxon>
        <taxon>Pseudomonadati</taxon>
        <taxon>Pseudomonadota</taxon>
        <taxon>Gammaproteobacteria</taxon>
        <taxon>Alteromonadales</taxon>
        <taxon>Idiomarinaceae</taxon>
        <taxon>Idiomarina</taxon>
    </lineage>
</organism>
<evidence type="ECO:0000256" key="4">
    <source>
        <dbReference type="RuleBase" id="RU364078"/>
    </source>
</evidence>
<evidence type="ECO:0000313" key="8">
    <source>
        <dbReference type="Proteomes" id="UP000287908"/>
    </source>
</evidence>
<comment type="pathway">
    <text evidence="3 4">Cofactor biosynthesis; coenzyme A biosynthesis; CoA from (R)-pantothenate: step 3/5.</text>
</comment>
<comment type="cofactor">
    <cofactor evidence="3">
        <name>FMN</name>
        <dbReference type="ChEBI" id="CHEBI:58210"/>
    </cofactor>
    <text evidence="3">Binds 1 FMN per subunit.</text>
</comment>
<dbReference type="GO" id="GO:0046872">
    <property type="term" value="F:metal ion binding"/>
    <property type="evidence" value="ECO:0007669"/>
    <property type="project" value="UniProtKB-KW"/>
</dbReference>
<dbReference type="EMBL" id="PIQF01000002">
    <property type="protein sequence ID" value="RUO76043.1"/>
    <property type="molecule type" value="Genomic_DNA"/>
</dbReference>
<dbReference type="HAMAP" id="MF_02225">
    <property type="entry name" value="CoaBC"/>
    <property type="match status" value="1"/>
</dbReference>
<comment type="similarity">
    <text evidence="3 4">In the C-terminal section; belongs to the PPC synthetase family.</text>
</comment>
<comment type="pathway">
    <text evidence="3 4">Cofactor biosynthesis; coenzyme A biosynthesis; CoA from (R)-pantothenate: step 2/5.</text>
</comment>
<dbReference type="Pfam" id="PF02441">
    <property type="entry name" value="Flavoprotein"/>
    <property type="match status" value="1"/>
</dbReference>
<evidence type="ECO:0000313" key="7">
    <source>
        <dbReference type="EMBL" id="RUO76043.1"/>
    </source>
</evidence>
<feature type="binding site" evidence="3">
    <location>
        <begin position="278"/>
        <end position="280"/>
    </location>
    <ligand>
        <name>CTP</name>
        <dbReference type="ChEBI" id="CHEBI:37563"/>
    </ligand>
</feature>
<evidence type="ECO:0000256" key="2">
    <source>
        <dbReference type="ARBA" id="ARBA00023239"/>
    </source>
</evidence>
<feature type="region of interest" description="Phosphopantothenate--cysteine ligase" evidence="3">
    <location>
        <begin position="198"/>
        <end position="408"/>
    </location>
</feature>
<feature type="binding site" evidence="3">
    <location>
        <position position="344"/>
    </location>
    <ligand>
        <name>CTP</name>
        <dbReference type="ChEBI" id="CHEBI:37563"/>
    </ligand>
</feature>
<dbReference type="InterPro" id="IPR007085">
    <property type="entry name" value="DNA/pantothenate-metab_flavo_C"/>
</dbReference>
<dbReference type="GO" id="GO:0004633">
    <property type="term" value="F:phosphopantothenoylcysteine decarboxylase activity"/>
    <property type="evidence" value="ECO:0007669"/>
    <property type="project" value="UniProtKB-UniRule"/>
</dbReference>
<keyword evidence="3" id="KW-0511">Multifunctional enzyme</keyword>
<keyword evidence="3 4" id="KW-0285">Flavoprotein</keyword>
<keyword evidence="3" id="KW-0479">Metal-binding</keyword>
<dbReference type="Proteomes" id="UP000287908">
    <property type="component" value="Unassembled WGS sequence"/>
</dbReference>
<evidence type="ECO:0000259" key="5">
    <source>
        <dbReference type="Pfam" id="PF02441"/>
    </source>
</evidence>
<feature type="domain" description="Flavoprotein" evidence="5">
    <location>
        <begin position="7"/>
        <end position="176"/>
    </location>
</feature>
<dbReference type="PANTHER" id="PTHR14359">
    <property type="entry name" value="HOMO-OLIGOMERIC FLAVIN CONTAINING CYS DECARBOXYLASE FAMILY"/>
    <property type="match status" value="1"/>
</dbReference>
<feature type="region of interest" description="Phosphopantothenoylcysteine decarboxylase" evidence="3">
    <location>
        <begin position="1"/>
        <end position="197"/>
    </location>
</feature>
<dbReference type="SUPFAM" id="SSF102645">
    <property type="entry name" value="CoaB-like"/>
    <property type="match status" value="1"/>
</dbReference>
<feature type="binding site" evidence="3">
    <location>
        <position position="294"/>
    </location>
    <ligand>
        <name>CTP</name>
        <dbReference type="ChEBI" id="CHEBI:37563"/>
    </ligand>
</feature>
<keyword evidence="3" id="KW-0460">Magnesium</keyword>
<keyword evidence="3 4" id="KW-0288">FMN</keyword>
<dbReference type="GO" id="GO:0015937">
    <property type="term" value="P:coenzyme A biosynthetic process"/>
    <property type="evidence" value="ECO:0007669"/>
    <property type="project" value="UniProtKB-UniRule"/>
</dbReference>
<comment type="similarity">
    <text evidence="3 4">In the N-terminal section; belongs to the HFCD (homo-oligomeric flavin containing Cys decarboxylase) superfamily.</text>
</comment>
<dbReference type="GO" id="GO:0010181">
    <property type="term" value="F:FMN binding"/>
    <property type="evidence" value="ECO:0007669"/>
    <property type="project" value="UniProtKB-UniRule"/>
</dbReference>
<dbReference type="NCBIfam" id="TIGR00521">
    <property type="entry name" value="coaBC_dfp"/>
    <property type="match status" value="1"/>
</dbReference>
<feature type="binding site" evidence="3">
    <location>
        <position position="284"/>
    </location>
    <ligand>
        <name>CTP</name>
        <dbReference type="ChEBI" id="CHEBI:37563"/>
    </ligand>
</feature>
<protein>
    <recommendedName>
        <fullName evidence="3">Coenzyme A biosynthesis bifunctional protein CoaBC</fullName>
    </recommendedName>
    <alternativeName>
        <fullName evidence="3">DNA/pantothenate metabolism flavoprotein</fullName>
    </alternativeName>
    <alternativeName>
        <fullName evidence="3">Phosphopantothenoylcysteine synthetase/decarboxylase</fullName>
        <shortName evidence="3">PPCS-PPCDC</shortName>
    </alternativeName>
    <domain>
        <recommendedName>
            <fullName evidence="3">Phosphopantothenoylcysteine decarboxylase</fullName>
            <shortName evidence="3">PPC decarboxylase</shortName>
            <shortName evidence="3">PPC-DC</shortName>
            <ecNumber evidence="3">4.1.1.36</ecNumber>
        </recommendedName>
        <alternativeName>
            <fullName evidence="3">CoaC</fullName>
        </alternativeName>
    </domain>
    <domain>
        <recommendedName>
            <fullName evidence="3">Phosphopantothenate--cysteine ligase</fullName>
            <ecNumber evidence="3">6.3.2.5</ecNumber>
        </recommendedName>
        <alternativeName>
            <fullName evidence="3">CoaB</fullName>
        </alternativeName>
        <alternativeName>
            <fullName evidence="3">Phosphopantothenoylcysteine synthetase</fullName>
            <shortName evidence="3">PPC synthetase</shortName>
            <shortName evidence="3">PPC-S</shortName>
        </alternativeName>
    </domain>
</protein>
<evidence type="ECO:0000256" key="3">
    <source>
        <dbReference type="HAMAP-Rule" id="MF_02225"/>
    </source>
</evidence>
<dbReference type="AlphaFoldDB" id="A0A432ZDJ7"/>
<dbReference type="InterPro" id="IPR003382">
    <property type="entry name" value="Flavoprotein"/>
</dbReference>
<dbReference type="EC" id="6.3.2.5" evidence="3"/>
<feature type="domain" description="DNA/pantothenate metabolism flavoprotein C-terminal" evidence="6">
    <location>
        <begin position="195"/>
        <end position="398"/>
    </location>
</feature>
<reference evidence="7 8" key="1">
    <citation type="journal article" date="2011" name="Front. Microbiol.">
        <title>Genomic signatures of strain selection and enhancement in Bacillus atrophaeus var. globigii, a historical biowarfare simulant.</title>
        <authorList>
            <person name="Gibbons H.S."/>
            <person name="Broomall S.M."/>
            <person name="McNew L.A."/>
            <person name="Daligault H."/>
            <person name="Chapman C."/>
            <person name="Bruce D."/>
            <person name="Karavis M."/>
            <person name="Krepps M."/>
            <person name="McGregor P.A."/>
            <person name="Hong C."/>
            <person name="Park K.H."/>
            <person name="Akmal A."/>
            <person name="Feldman A."/>
            <person name="Lin J.S."/>
            <person name="Chang W.E."/>
            <person name="Higgs B.W."/>
            <person name="Demirev P."/>
            <person name="Lindquist J."/>
            <person name="Liem A."/>
            <person name="Fochler E."/>
            <person name="Read T.D."/>
            <person name="Tapia R."/>
            <person name="Johnson S."/>
            <person name="Bishop-Lilly K.A."/>
            <person name="Detter C."/>
            <person name="Han C."/>
            <person name="Sozhamannan S."/>
            <person name="Rosenzweig C.N."/>
            <person name="Skowronski E.W."/>
        </authorList>
    </citation>
    <scope>NUCLEOTIDE SEQUENCE [LARGE SCALE GENOMIC DNA]</scope>
    <source>
        <strain evidence="7 8">CL-SP19</strain>
    </source>
</reference>
<feature type="active site" description="Proton donor" evidence="3">
    <location>
        <position position="159"/>
    </location>
</feature>
<dbReference type="OrthoDB" id="9802554at2"/>
<dbReference type="GO" id="GO:0004632">
    <property type="term" value="F:phosphopantothenate--cysteine ligase activity"/>
    <property type="evidence" value="ECO:0007669"/>
    <property type="project" value="UniProtKB-UniRule"/>
</dbReference>
<feature type="binding site" evidence="3">
    <location>
        <position position="348"/>
    </location>
    <ligand>
        <name>CTP</name>
        <dbReference type="ChEBI" id="CHEBI:37563"/>
    </ligand>
</feature>
<feature type="binding site" evidence="3">
    <location>
        <begin position="312"/>
        <end position="315"/>
    </location>
    <ligand>
        <name>CTP</name>
        <dbReference type="ChEBI" id="CHEBI:37563"/>
    </ligand>
</feature>
<proteinExistence type="inferred from homology"/>
<keyword evidence="3 4" id="KW-0436">Ligase</keyword>
<comment type="function">
    <text evidence="3">Catalyzes two sequential steps in the biosynthesis of coenzyme A. In the first step cysteine is conjugated to 4'-phosphopantothenate to form 4-phosphopantothenoylcysteine. In the second step the latter compound is decarboxylated to form 4'-phosphopantotheine.</text>
</comment>
<gene>
    <name evidence="3 7" type="primary">coaBC</name>
    <name evidence="7" type="ORF">CWI81_07955</name>
</gene>
<comment type="catalytic activity">
    <reaction evidence="3 4">
        <text>(R)-4'-phosphopantothenate + L-cysteine + CTP = N-[(R)-4-phosphopantothenoyl]-L-cysteine + CMP + diphosphate + H(+)</text>
        <dbReference type="Rhea" id="RHEA:19397"/>
        <dbReference type="ChEBI" id="CHEBI:10986"/>
        <dbReference type="ChEBI" id="CHEBI:15378"/>
        <dbReference type="ChEBI" id="CHEBI:33019"/>
        <dbReference type="ChEBI" id="CHEBI:35235"/>
        <dbReference type="ChEBI" id="CHEBI:37563"/>
        <dbReference type="ChEBI" id="CHEBI:59458"/>
        <dbReference type="ChEBI" id="CHEBI:60377"/>
        <dbReference type="EC" id="6.3.2.5"/>
    </reaction>
</comment>
<comment type="caution">
    <text evidence="7">The sequence shown here is derived from an EMBL/GenBank/DDBJ whole genome shotgun (WGS) entry which is preliminary data.</text>
</comment>
<evidence type="ECO:0000256" key="1">
    <source>
        <dbReference type="ARBA" id="ARBA00022793"/>
    </source>
</evidence>
<dbReference type="InterPro" id="IPR005252">
    <property type="entry name" value="CoaBC"/>
</dbReference>
<dbReference type="Gene3D" id="3.40.50.10300">
    <property type="entry name" value="CoaB-like"/>
    <property type="match status" value="1"/>
</dbReference>
<dbReference type="SUPFAM" id="SSF52507">
    <property type="entry name" value="Homo-oligomeric flavin-containing Cys decarboxylases, HFCD"/>
    <property type="match status" value="1"/>
</dbReference>
<keyword evidence="2 3" id="KW-0456">Lyase</keyword>
<dbReference type="PANTHER" id="PTHR14359:SF6">
    <property type="entry name" value="PHOSPHOPANTOTHENOYLCYSTEINE DECARBOXYLASE"/>
    <property type="match status" value="1"/>
</dbReference>
<sequence length="408" mass="43340">MQPLLNKNVVLGVSGGIAAYKTPDLVRRLKEAGADVRVVLTRGGEAFVTPLSLQAVSANPVSTDLLDPTAEAAMGHIELAKWADIILVAPASANIIARLANGLADDLLTTLVLATTAKVAIAPAMNQQMWAASVVQENTQRLATRGVNILGPASGSQACGDVGEGRMCEPTDLRDQLINLFEQQSHAQHQKLWNNARITITAGPTREAIDPVRYISNHSSGKMGYALAAAAARTGAQVTLISGPVSLEPPAGVTLIAVETAEQMLAATEETAMDVFIGCAAVSDYRPAEVASQKIKKEQQQGAPSLSLIKNPDVLKTIATSKQPPFCIGFAAETNNLREHALAKLDAKKLKLIVANDVSDKTIGFNSEQNAVTVYWQDGKKAFSAQNKTSLAEALNQLFAEHFFNENK</sequence>
<dbReference type="Pfam" id="PF04127">
    <property type="entry name" value="DFP"/>
    <property type="match status" value="1"/>
</dbReference>
<dbReference type="GO" id="GO:0015941">
    <property type="term" value="P:pantothenate catabolic process"/>
    <property type="evidence" value="ECO:0007669"/>
    <property type="project" value="InterPro"/>
</dbReference>